<feature type="transmembrane region" description="Helical" evidence="6">
    <location>
        <begin position="330"/>
        <end position="353"/>
    </location>
</feature>
<keyword evidence="9" id="KW-1185">Reference proteome</keyword>
<dbReference type="Proteomes" id="UP000277811">
    <property type="component" value="Unassembled WGS sequence"/>
</dbReference>
<name>A0A498R6J3_9FIRM</name>
<proteinExistence type="predicted"/>
<feature type="transmembrane region" description="Helical" evidence="6">
    <location>
        <begin position="165"/>
        <end position="185"/>
    </location>
</feature>
<accession>A0A498R6J3</accession>
<dbReference type="GO" id="GO:0005886">
    <property type="term" value="C:plasma membrane"/>
    <property type="evidence" value="ECO:0007669"/>
    <property type="project" value="UniProtKB-SubCell"/>
</dbReference>
<feature type="transmembrane region" description="Helical" evidence="6">
    <location>
        <begin position="365"/>
        <end position="387"/>
    </location>
</feature>
<sequence length="427" mass="47180">MAKFKQLRWTMLVLFIAGVTLNYVTRNTLGILAPELEHIFHMSTQEYSWVVAAFQAAYAISQPICGWVLDFIGLKVGFLFFASAWAIVCMLHSLATGWESLAVLRFFMGVTESVAVPANLKILTDWFPSKERGVAAGWAGVGFSFGAMLAPPLVVAIRLHYGWQAAFYVTGFMGLIWAGIWKFYYNNPRDHKLISPEEKAFIFDEATVRSEEPLKTNIWTCLKDICKVKKFYGVAIPAFLAEPAWQTMSFYVPLYLATERGMNLKEIAMFAWLPFLAADIGSAASGYLAKWYRNHFNFNVNNATVWSSVSGAVLMISLAFVPFVNNPYAAIGLISIGGFGHAAISAMLGVLIMENFESNQVASINGVRGFAAWTSAFLFSLLIGAIVPQSGFSPIFMAMGFFDIIGAAFMISLIYDRSRKALTGVKG</sequence>
<dbReference type="SUPFAM" id="SSF103473">
    <property type="entry name" value="MFS general substrate transporter"/>
    <property type="match status" value="1"/>
</dbReference>
<evidence type="ECO:0000256" key="3">
    <source>
        <dbReference type="ARBA" id="ARBA00022692"/>
    </source>
</evidence>
<evidence type="ECO:0000313" key="8">
    <source>
        <dbReference type="EMBL" id="VBB05793.1"/>
    </source>
</evidence>
<dbReference type="Pfam" id="PF07690">
    <property type="entry name" value="MFS_1"/>
    <property type="match status" value="1"/>
</dbReference>
<dbReference type="GO" id="GO:0015134">
    <property type="term" value="F:hexuronate transmembrane transporter activity"/>
    <property type="evidence" value="ECO:0007669"/>
    <property type="project" value="TreeGrafter"/>
</dbReference>
<dbReference type="InterPro" id="IPR050382">
    <property type="entry name" value="MFS_Na/Anion_cotransporter"/>
</dbReference>
<evidence type="ECO:0000256" key="6">
    <source>
        <dbReference type="SAM" id="Phobius"/>
    </source>
</evidence>
<dbReference type="OrthoDB" id="9773404at2"/>
<feature type="transmembrane region" description="Helical" evidence="6">
    <location>
        <begin position="50"/>
        <end position="69"/>
    </location>
</feature>
<dbReference type="EMBL" id="UPPP01000059">
    <property type="protein sequence ID" value="VBB05793.1"/>
    <property type="molecule type" value="Genomic_DNA"/>
</dbReference>
<organism evidence="8 9">
    <name type="scientific">Lucifera butyrica</name>
    <dbReference type="NCBI Taxonomy" id="1351585"/>
    <lineage>
        <taxon>Bacteria</taxon>
        <taxon>Bacillati</taxon>
        <taxon>Bacillota</taxon>
        <taxon>Negativicutes</taxon>
        <taxon>Veillonellales</taxon>
        <taxon>Veillonellaceae</taxon>
        <taxon>Lucifera</taxon>
    </lineage>
</organism>
<dbReference type="PIRSF" id="PIRSF002808">
    <property type="entry name" value="Hexose_phosphate_transp"/>
    <property type="match status" value="1"/>
</dbReference>
<evidence type="ECO:0000256" key="4">
    <source>
        <dbReference type="ARBA" id="ARBA00022989"/>
    </source>
</evidence>
<protein>
    <recommendedName>
        <fullName evidence="7">Major facilitator superfamily (MFS) profile domain-containing protein</fullName>
    </recommendedName>
</protein>
<dbReference type="CDD" id="cd17319">
    <property type="entry name" value="MFS_ExuT_GudP_like"/>
    <property type="match status" value="1"/>
</dbReference>
<feature type="domain" description="Major facilitator superfamily (MFS) profile" evidence="7">
    <location>
        <begin position="11"/>
        <end position="418"/>
    </location>
</feature>
<dbReference type="InterPro" id="IPR020846">
    <property type="entry name" value="MFS_dom"/>
</dbReference>
<dbReference type="PANTHER" id="PTHR11662">
    <property type="entry name" value="SOLUTE CARRIER FAMILY 17"/>
    <property type="match status" value="1"/>
</dbReference>
<dbReference type="AlphaFoldDB" id="A0A498R6J3"/>
<dbReference type="InterPro" id="IPR000849">
    <property type="entry name" value="Sugar_P_transporter"/>
</dbReference>
<dbReference type="PROSITE" id="PS50850">
    <property type="entry name" value="MFS"/>
    <property type="match status" value="1"/>
</dbReference>
<feature type="transmembrane region" description="Helical" evidence="6">
    <location>
        <begin position="393"/>
        <end position="415"/>
    </location>
</feature>
<feature type="transmembrane region" description="Helical" evidence="6">
    <location>
        <begin position="272"/>
        <end position="292"/>
    </location>
</feature>
<evidence type="ECO:0000256" key="1">
    <source>
        <dbReference type="ARBA" id="ARBA00004651"/>
    </source>
</evidence>
<evidence type="ECO:0000256" key="2">
    <source>
        <dbReference type="ARBA" id="ARBA00022448"/>
    </source>
</evidence>
<feature type="transmembrane region" description="Helical" evidence="6">
    <location>
        <begin position="304"/>
        <end position="324"/>
    </location>
</feature>
<dbReference type="InterPro" id="IPR011701">
    <property type="entry name" value="MFS"/>
</dbReference>
<keyword evidence="3 6" id="KW-0812">Transmembrane</keyword>
<reference evidence="8 9" key="1">
    <citation type="submission" date="2018-06" db="EMBL/GenBank/DDBJ databases">
        <authorList>
            <person name="Strepis N."/>
        </authorList>
    </citation>
    <scope>NUCLEOTIDE SEQUENCE [LARGE SCALE GENOMIC DNA]</scope>
    <source>
        <strain evidence="8">LUCI</strain>
    </source>
</reference>
<keyword evidence="2" id="KW-0813">Transport</keyword>
<evidence type="ECO:0000313" key="9">
    <source>
        <dbReference type="Proteomes" id="UP000277811"/>
    </source>
</evidence>
<keyword evidence="5 6" id="KW-0472">Membrane</keyword>
<feature type="transmembrane region" description="Helical" evidence="6">
    <location>
        <begin position="76"/>
        <end position="95"/>
    </location>
</feature>
<dbReference type="RefSeq" id="WP_122626767.1">
    <property type="nucleotide sequence ID" value="NZ_UPPP01000059.1"/>
</dbReference>
<feature type="transmembrane region" description="Helical" evidence="6">
    <location>
        <begin position="135"/>
        <end position="159"/>
    </location>
</feature>
<gene>
    <name evidence="8" type="ORF">LUCI_1004</name>
</gene>
<keyword evidence="4 6" id="KW-1133">Transmembrane helix</keyword>
<evidence type="ECO:0000256" key="5">
    <source>
        <dbReference type="ARBA" id="ARBA00023136"/>
    </source>
</evidence>
<comment type="subcellular location">
    <subcellularLocation>
        <location evidence="1">Cell membrane</location>
        <topology evidence="1">Multi-pass membrane protein</topology>
    </subcellularLocation>
</comment>
<dbReference type="InterPro" id="IPR036259">
    <property type="entry name" value="MFS_trans_sf"/>
</dbReference>
<dbReference type="Gene3D" id="1.20.1250.20">
    <property type="entry name" value="MFS general substrate transporter like domains"/>
    <property type="match status" value="2"/>
</dbReference>
<evidence type="ECO:0000259" key="7">
    <source>
        <dbReference type="PROSITE" id="PS50850"/>
    </source>
</evidence>
<dbReference type="PANTHER" id="PTHR11662:SF285">
    <property type="entry name" value="HEXURONATE TRANSPORTER"/>
    <property type="match status" value="1"/>
</dbReference>